<name>A0A7C3VH60_9CYAN</name>
<organism evidence="1">
    <name type="scientific">Planktothricoides sp. SpSt-374</name>
    <dbReference type="NCBI Taxonomy" id="2282167"/>
    <lineage>
        <taxon>Bacteria</taxon>
        <taxon>Bacillati</taxon>
        <taxon>Cyanobacteriota</taxon>
        <taxon>Cyanophyceae</taxon>
        <taxon>Oscillatoriophycideae</taxon>
        <taxon>Oscillatoriales</taxon>
        <taxon>Oscillatoriaceae</taxon>
        <taxon>Planktothricoides</taxon>
    </lineage>
</organism>
<reference evidence="1" key="1">
    <citation type="journal article" date="2020" name="mSystems">
        <title>Genome- and Community-Level Interaction Insights into Carbon Utilization and Element Cycling Functions of Hydrothermarchaeota in Hydrothermal Sediment.</title>
        <authorList>
            <person name="Zhou Z."/>
            <person name="Liu Y."/>
            <person name="Xu W."/>
            <person name="Pan J."/>
            <person name="Luo Z.H."/>
            <person name="Li M."/>
        </authorList>
    </citation>
    <scope>NUCLEOTIDE SEQUENCE [LARGE SCALE GENOMIC DNA]</scope>
    <source>
        <strain evidence="1">SpSt-374</strain>
    </source>
</reference>
<protein>
    <recommendedName>
        <fullName evidence="2">Bacteriocin</fullName>
    </recommendedName>
</protein>
<proteinExistence type="predicted"/>
<dbReference type="AlphaFoldDB" id="A0A7C3VH60"/>
<dbReference type="EMBL" id="DSPX01000123">
    <property type="protein sequence ID" value="HGG01354.1"/>
    <property type="molecule type" value="Genomic_DNA"/>
</dbReference>
<evidence type="ECO:0008006" key="2">
    <source>
        <dbReference type="Google" id="ProtNLM"/>
    </source>
</evidence>
<evidence type="ECO:0000313" key="1">
    <source>
        <dbReference type="EMBL" id="HGG01354.1"/>
    </source>
</evidence>
<comment type="caution">
    <text evidence="1">The sequence shown here is derived from an EMBL/GenBank/DDBJ whole genome shotgun (WGS) entry which is preliminary data.</text>
</comment>
<accession>A0A7C3VH60</accession>
<sequence length="80" mass="8561">MIIRDLEQLEVVSEETQVEGAGNAFAGAGALSSAYGWNSFTNTSASTITQTTNYSSFSGSGSSSAASSNNYYYGYYGYYW</sequence>
<gene>
    <name evidence="1" type="ORF">ENR15_12070</name>
</gene>